<dbReference type="PANTHER" id="PTHR15549">
    <property type="entry name" value="PAIRED IMMUNOGLOBULIN-LIKE TYPE 2 RECEPTOR"/>
    <property type="match status" value="1"/>
</dbReference>
<feature type="compositionally biased region" description="Basic and acidic residues" evidence="5">
    <location>
        <begin position="249"/>
        <end position="271"/>
    </location>
</feature>
<dbReference type="InterPro" id="IPR051694">
    <property type="entry name" value="Immunoregulatory_rcpt-like"/>
</dbReference>
<dbReference type="STRING" id="576137.A0A1L7WHS2"/>
<protein>
    <recommendedName>
        <fullName evidence="9">Ricin B lectin domain-containing protein</fullName>
    </recommendedName>
</protein>
<feature type="region of interest" description="Disordered" evidence="5">
    <location>
        <begin position="162"/>
        <end position="206"/>
    </location>
</feature>
<reference evidence="7 8" key="1">
    <citation type="submission" date="2016-03" db="EMBL/GenBank/DDBJ databases">
        <authorList>
            <person name="Ploux O."/>
        </authorList>
    </citation>
    <scope>NUCLEOTIDE SEQUENCE [LARGE SCALE GENOMIC DNA]</scope>
    <source>
        <strain evidence="7 8">UAMH 11012</strain>
    </source>
</reference>
<organism evidence="7 8">
    <name type="scientific">Phialocephala subalpina</name>
    <dbReference type="NCBI Taxonomy" id="576137"/>
    <lineage>
        <taxon>Eukaryota</taxon>
        <taxon>Fungi</taxon>
        <taxon>Dikarya</taxon>
        <taxon>Ascomycota</taxon>
        <taxon>Pezizomycotina</taxon>
        <taxon>Leotiomycetes</taxon>
        <taxon>Helotiales</taxon>
        <taxon>Mollisiaceae</taxon>
        <taxon>Phialocephala</taxon>
        <taxon>Phialocephala fortinii species complex</taxon>
    </lineage>
</organism>
<dbReference type="AlphaFoldDB" id="A0A1L7WHS2"/>
<feature type="compositionally biased region" description="Low complexity" evidence="5">
    <location>
        <begin position="165"/>
        <end position="194"/>
    </location>
</feature>
<proteinExistence type="predicted"/>
<keyword evidence="3 6" id="KW-1133">Transmembrane helix</keyword>
<feature type="region of interest" description="Disordered" evidence="5">
    <location>
        <begin position="241"/>
        <end position="271"/>
    </location>
</feature>
<dbReference type="EMBL" id="FJOG01000002">
    <property type="protein sequence ID" value="CZR52321.1"/>
    <property type="molecule type" value="Genomic_DNA"/>
</dbReference>
<dbReference type="GO" id="GO:0016020">
    <property type="term" value="C:membrane"/>
    <property type="evidence" value="ECO:0007669"/>
    <property type="project" value="UniProtKB-SubCell"/>
</dbReference>
<keyword evidence="8" id="KW-1185">Reference proteome</keyword>
<comment type="subcellular location">
    <subcellularLocation>
        <location evidence="1">Membrane</location>
        <topology evidence="1">Single-pass membrane protein</topology>
    </subcellularLocation>
</comment>
<dbReference type="Pfam" id="PF20087">
    <property type="entry name" value="DUF6479"/>
    <property type="match status" value="1"/>
</dbReference>
<dbReference type="CDD" id="cd12087">
    <property type="entry name" value="TM_EGFR-like"/>
    <property type="match status" value="1"/>
</dbReference>
<dbReference type="GO" id="GO:0071944">
    <property type="term" value="C:cell periphery"/>
    <property type="evidence" value="ECO:0007669"/>
    <property type="project" value="UniProtKB-ARBA"/>
</dbReference>
<dbReference type="Gene3D" id="2.80.10.50">
    <property type="match status" value="1"/>
</dbReference>
<sequence length="296" mass="32146">MASITTEKNWYQISVLAKDNYTMLGQRLGSDGSGAVWFSPTDETSEEQQWQIYLYNTTYYVFRTAGCGPSGYMMLINNTGGTHGAPCMKDISFADDSMYWGITPMGDGTFYLTNAAVGDKWHLAIDDGSTNIGLDSNLTYPRPGQSFSFSPLGEINNASFSSIATPPVTSTGTTLPSTTSHTTRSPTTSASMTSPPTPAHKSGLPTGASAGIGASIGGVALIAVLVLGFWFMRRRKRRIESPPAYPEDEPSKTDTHKTTTQELDPTERRMRYELDIPPVEIAVEQRAELMGGDVRH</sequence>
<dbReference type="InterPro" id="IPR035992">
    <property type="entry name" value="Ricin_B-like_lectins"/>
</dbReference>
<evidence type="ECO:0008006" key="9">
    <source>
        <dbReference type="Google" id="ProtNLM"/>
    </source>
</evidence>
<evidence type="ECO:0000256" key="4">
    <source>
        <dbReference type="ARBA" id="ARBA00023136"/>
    </source>
</evidence>
<dbReference type="SUPFAM" id="SSF50370">
    <property type="entry name" value="Ricin B-like lectins"/>
    <property type="match status" value="1"/>
</dbReference>
<name>A0A1L7WHS2_9HELO</name>
<dbReference type="PANTHER" id="PTHR15549:SF33">
    <property type="entry name" value="MEMBRANE PROTEIN WSC4, PUTATIVE (AFU_ORTHOLOGUE AFUA_5G09020)-RELATED"/>
    <property type="match status" value="1"/>
</dbReference>
<evidence type="ECO:0000256" key="1">
    <source>
        <dbReference type="ARBA" id="ARBA00004167"/>
    </source>
</evidence>
<evidence type="ECO:0000256" key="2">
    <source>
        <dbReference type="ARBA" id="ARBA00022692"/>
    </source>
</evidence>
<keyword evidence="4 6" id="KW-0472">Membrane</keyword>
<evidence type="ECO:0000313" key="8">
    <source>
        <dbReference type="Proteomes" id="UP000184330"/>
    </source>
</evidence>
<dbReference type="OrthoDB" id="4158815at2759"/>
<evidence type="ECO:0000313" key="7">
    <source>
        <dbReference type="EMBL" id="CZR52321.1"/>
    </source>
</evidence>
<gene>
    <name evidence="7" type="ORF">PAC_02198</name>
</gene>
<keyword evidence="2 6" id="KW-0812">Transmembrane</keyword>
<dbReference type="Proteomes" id="UP000184330">
    <property type="component" value="Unassembled WGS sequence"/>
</dbReference>
<evidence type="ECO:0000256" key="5">
    <source>
        <dbReference type="SAM" id="MobiDB-lite"/>
    </source>
</evidence>
<dbReference type="InterPro" id="IPR045513">
    <property type="entry name" value="DUF6479"/>
</dbReference>
<evidence type="ECO:0000256" key="3">
    <source>
        <dbReference type="ARBA" id="ARBA00022989"/>
    </source>
</evidence>
<feature type="transmembrane region" description="Helical" evidence="6">
    <location>
        <begin position="210"/>
        <end position="231"/>
    </location>
</feature>
<evidence type="ECO:0000256" key="6">
    <source>
        <dbReference type="SAM" id="Phobius"/>
    </source>
</evidence>
<accession>A0A1L7WHS2</accession>